<organism evidence="2 3">
    <name type="scientific">Trichomalopsis sarcophagae</name>
    <dbReference type="NCBI Taxonomy" id="543379"/>
    <lineage>
        <taxon>Eukaryota</taxon>
        <taxon>Metazoa</taxon>
        <taxon>Ecdysozoa</taxon>
        <taxon>Arthropoda</taxon>
        <taxon>Hexapoda</taxon>
        <taxon>Insecta</taxon>
        <taxon>Pterygota</taxon>
        <taxon>Neoptera</taxon>
        <taxon>Endopterygota</taxon>
        <taxon>Hymenoptera</taxon>
        <taxon>Apocrita</taxon>
        <taxon>Proctotrupomorpha</taxon>
        <taxon>Chalcidoidea</taxon>
        <taxon>Pteromalidae</taxon>
        <taxon>Pteromalinae</taxon>
        <taxon>Trichomalopsis</taxon>
    </lineage>
</organism>
<protein>
    <submittedName>
        <fullName evidence="2">Uncharacterized protein</fullName>
    </submittedName>
</protein>
<name>A0A232EFZ3_9HYME</name>
<comment type="caution">
    <text evidence="2">The sequence shown here is derived from an EMBL/GenBank/DDBJ whole genome shotgun (WGS) entry which is preliminary data.</text>
</comment>
<evidence type="ECO:0000313" key="2">
    <source>
        <dbReference type="EMBL" id="OXU17271.1"/>
    </source>
</evidence>
<proteinExistence type="predicted"/>
<reference evidence="2 3" key="1">
    <citation type="journal article" date="2017" name="Curr. Biol.">
        <title>The Evolution of Venom by Co-option of Single-Copy Genes.</title>
        <authorList>
            <person name="Martinson E.O."/>
            <person name="Mrinalini"/>
            <person name="Kelkar Y.D."/>
            <person name="Chang C.H."/>
            <person name="Werren J.H."/>
        </authorList>
    </citation>
    <scope>NUCLEOTIDE SEQUENCE [LARGE SCALE GENOMIC DNA]</scope>
    <source>
        <strain evidence="2 3">Alberta</strain>
        <tissue evidence="2">Whole body</tissue>
    </source>
</reference>
<keyword evidence="3" id="KW-1185">Reference proteome</keyword>
<accession>A0A232EFZ3</accession>
<dbReference type="Proteomes" id="UP000215335">
    <property type="component" value="Unassembled WGS sequence"/>
</dbReference>
<feature type="compositionally biased region" description="Basic and acidic residues" evidence="1">
    <location>
        <begin position="30"/>
        <end position="58"/>
    </location>
</feature>
<sequence>MQLKEIEETFRNKIPKIVQDFGELSNSQKKTNESLSLKKREKETKRNFEDDSDCGDKKSLKKSVTNMELKIRLARLRSDDIPRKESNVFEENETETHLHQFLIKISKESHLEIFHLY</sequence>
<dbReference type="AlphaFoldDB" id="A0A232EFZ3"/>
<feature type="region of interest" description="Disordered" evidence="1">
    <location>
        <begin position="29"/>
        <end position="59"/>
    </location>
</feature>
<gene>
    <name evidence="2" type="ORF">TSAR_005229</name>
</gene>
<dbReference type="EMBL" id="NNAY01004899">
    <property type="protein sequence ID" value="OXU17271.1"/>
    <property type="molecule type" value="Genomic_DNA"/>
</dbReference>
<evidence type="ECO:0000256" key="1">
    <source>
        <dbReference type="SAM" id="MobiDB-lite"/>
    </source>
</evidence>
<evidence type="ECO:0000313" key="3">
    <source>
        <dbReference type="Proteomes" id="UP000215335"/>
    </source>
</evidence>